<dbReference type="Pfam" id="PF17428">
    <property type="entry name" value="DUF5412"/>
    <property type="match status" value="1"/>
</dbReference>
<dbReference type="AlphaFoldDB" id="A0A1E5LG49"/>
<evidence type="ECO:0000313" key="1">
    <source>
        <dbReference type="EMBL" id="OEH93058.1"/>
    </source>
</evidence>
<dbReference type="EMBL" id="MJEH01000018">
    <property type="protein sequence ID" value="OEH93058.1"/>
    <property type="molecule type" value="Genomic_DNA"/>
</dbReference>
<comment type="caution">
    <text evidence="1">The sequence shown here is derived from an EMBL/GenBank/DDBJ whole genome shotgun (WGS) entry which is preliminary data.</text>
</comment>
<name>A0A1E5LG49_9BACI</name>
<gene>
    <name evidence="1" type="ORF">BFG57_13975</name>
</gene>
<reference evidence="1 2" key="1">
    <citation type="submission" date="2016-08" db="EMBL/GenBank/DDBJ databases">
        <title>Genome of Bacillus solimangrovi GH2-4.</title>
        <authorList>
            <person name="Lim S."/>
            <person name="Kim B.-C."/>
        </authorList>
    </citation>
    <scope>NUCLEOTIDE SEQUENCE [LARGE SCALE GENOMIC DNA]</scope>
    <source>
        <strain evidence="1 2">GH2-4</strain>
    </source>
</reference>
<protein>
    <submittedName>
        <fullName evidence="1">Uncharacterized protein</fullName>
    </submittedName>
</protein>
<dbReference type="OrthoDB" id="2452314at2"/>
<dbReference type="InterPro" id="IPR035406">
    <property type="entry name" value="DUF5412"/>
</dbReference>
<evidence type="ECO:0000313" key="2">
    <source>
        <dbReference type="Proteomes" id="UP000095209"/>
    </source>
</evidence>
<keyword evidence="2" id="KW-1185">Reference proteome</keyword>
<accession>A0A1E5LG49</accession>
<organism evidence="1 2">
    <name type="scientific">Bacillus solimangrovi</name>
    <dbReference type="NCBI Taxonomy" id="1305675"/>
    <lineage>
        <taxon>Bacteria</taxon>
        <taxon>Bacillati</taxon>
        <taxon>Bacillota</taxon>
        <taxon>Bacilli</taxon>
        <taxon>Bacillales</taxon>
        <taxon>Bacillaceae</taxon>
        <taxon>Bacillus</taxon>
    </lineage>
</organism>
<dbReference type="Proteomes" id="UP000095209">
    <property type="component" value="Unassembled WGS sequence"/>
</dbReference>
<sequence>MKRKHKLLLLFVAVISIFAYYHFTSPQFNEGELYVGPVTSPTGAYTANSYYETYGGAAGGVNIWVEITYHHESNKTNAIYYGPGRTGFDMEWVNEHTIYIENRSGTEFSEQKTIDVRTGKEVNEQS</sequence>
<dbReference type="RefSeq" id="WP_069716959.1">
    <property type="nucleotide sequence ID" value="NZ_MJEH01000018.1"/>
</dbReference>
<proteinExistence type="predicted"/>